<dbReference type="Proteomes" id="UP001430953">
    <property type="component" value="Unassembled WGS sequence"/>
</dbReference>
<keyword evidence="2" id="KW-1185">Reference proteome</keyword>
<gene>
    <name evidence="1" type="ORF">PUN28_018485</name>
</gene>
<proteinExistence type="predicted"/>
<evidence type="ECO:0000313" key="1">
    <source>
        <dbReference type="EMBL" id="KAL0101953.1"/>
    </source>
</evidence>
<organism evidence="1 2">
    <name type="scientific">Cardiocondyla obscurior</name>
    <dbReference type="NCBI Taxonomy" id="286306"/>
    <lineage>
        <taxon>Eukaryota</taxon>
        <taxon>Metazoa</taxon>
        <taxon>Ecdysozoa</taxon>
        <taxon>Arthropoda</taxon>
        <taxon>Hexapoda</taxon>
        <taxon>Insecta</taxon>
        <taxon>Pterygota</taxon>
        <taxon>Neoptera</taxon>
        <taxon>Endopterygota</taxon>
        <taxon>Hymenoptera</taxon>
        <taxon>Apocrita</taxon>
        <taxon>Aculeata</taxon>
        <taxon>Formicoidea</taxon>
        <taxon>Formicidae</taxon>
        <taxon>Myrmicinae</taxon>
        <taxon>Cardiocondyla</taxon>
    </lineage>
</organism>
<dbReference type="AlphaFoldDB" id="A0AAW2EE17"/>
<accession>A0AAW2EE17</accession>
<sequence>MEAETFFAIKRYRERIASAEQPLSAVVTFRWSANYRRCEISLGYSFRSRLREDIDITLTKRIAIYESRINEISRLQFGD</sequence>
<reference evidence="1 2" key="1">
    <citation type="submission" date="2023-03" db="EMBL/GenBank/DDBJ databases">
        <title>High recombination rates correlate with genetic variation in Cardiocondyla obscurior ants.</title>
        <authorList>
            <person name="Errbii M."/>
        </authorList>
    </citation>
    <scope>NUCLEOTIDE SEQUENCE [LARGE SCALE GENOMIC DNA]</scope>
    <source>
        <strain evidence="1">Alpha-2009</strain>
        <tissue evidence="1">Whole body</tissue>
    </source>
</reference>
<dbReference type="EMBL" id="JADYXP020000023">
    <property type="protein sequence ID" value="KAL0101953.1"/>
    <property type="molecule type" value="Genomic_DNA"/>
</dbReference>
<evidence type="ECO:0000313" key="2">
    <source>
        <dbReference type="Proteomes" id="UP001430953"/>
    </source>
</evidence>
<name>A0AAW2EE17_9HYME</name>
<comment type="caution">
    <text evidence="1">The sequence shown here is derived from an EMBL/GenBank/DDBJ whole genome shotgun (WGS) entry which is preliminary data.</text>
</comment>
<protein>
    <submittedName>
        <fullName evidence="1">Uncharacterized protein</fullName>
    </submittedName>
</protein>